<keyword evidence="4" id="KW-1185">Reference proteome</keyword>
<feature type="compositionally biased region" description="Low complexity" evidence="2">
    <location>
        <begin position="456"/>
        <end position="466"/>
    </location>
</feature>
<dbReference type="Proteomes" id="UP000008068">
    <property type="component" value="Unassembled WGS sequence"/>
</dbReference>
<keyword evidence="1" id="KW-0175">Coiled coil</keyword>
<dbReference type="eggNOG" id="ENOG502QUX8">
    <property type="taxonomic scope" value="Eukaryota"/>
</dbReference>
<name>G0MFI5_CAEBE</name>
<protein>
    <submittedName>
        <fullName evidence="3">Uncharacterized protein</fullName>
    </submittedName>
</protein>
<feature type="compositionally biased region" description="Acidic residues" evidence="2">
    <location>
        <begin position="108"/>
        <end position="124"/>
    </location>
</feature>
<feature type="region of interest" description="Disordered" evidence="2">
    <location>
        <begin position="1388"/>
        <end position="1442"/>
    </location>
</feature>
<reference evidence="4" key="1">
    <citation type="submission" date="2011-07" db="EMBL/GenBank/DDBJ databases">
        <authorList>
            <consortium name="Caenorhabditis brenneri Sequencing and Analysis Consortium"/>
            <person name="Wilson R.K."/>
        </authorList>
    </citation>
    <scope>NUCLEOTIDE SEQUENCE [LARGE SCALE GENOMIC DNA]</scope>
    <source>
        <strain evidence="4">PB2801</strain>
    </source>
</reference>
<feature type="compositionally biased region" description="Basic and acidic residues" evidence="2">
    <location>
        <begin position="232"/>
        <end position="256"/>
    </location>
</feature>
<sequence length="1589" mass="179114">MGNVSDNDTRSPPTLDLSRFSSANGDQSSCSLEWFDAPENISTGSVTASKDEVDSVFRSLPRKIAPDPSLSLITCLDQRYEIRLKTKEEGQTGERGSSEEKVIKQMEMEEEEDEKTNENDEWNDDGEKKENFDSTGSSSTPPTSSIQLLLPSNTPDVLSDIPSAVFLDSPPPLPPLTPSSSSPPTSTSFDEEDLLTDDTTPSNPTDAEMGMIMMKKEKKKNRKKARQLTKVNQKERQIRQRLDADRIREERLRKEQQQQQELVVKGAEEKEQQEKEPSGYPTSEYRYSTSSEADAPENSEVTEVDMAVETFQVIVDGQIREVSPFVPRNRQSSSGEDPTPPPPPASSSTSSVYDIPEHPPRVVPFRDAPIVTSHPPPPPSFMPMPYNPQAPPPPIMVSSYGPPQRMIPIPRPPIPGPPIPGFPVAPPGMPVMQPMYFAPVHRPPPMVAIGPPPPQFRQIAPPMMAYPHPPPPQAPQPQAPLQQQQRPVLQANRRRPLAITAPPPPAQKPQQSKNQQSSSSGTSGPSGSQNTSRTSSKAKKMPDATKKVITYIEKNKDQQQSTSGIPPNAPTPSRSNSGSQQNSESETSNSTSSSSTTVVEEPVEKAVEPVEPVKQAKVEVEEVSEEVKEVAPQEQGPPGIPAPPGLTAPPGLPTPQTASLESHNEVLHSLVAAVLHDSDDELPIPSASSSSTVSQPRPLSPTSETQQKVINRVLEFTKELENGRDTNGIWGEKPAKPMPMPPPHDVKFSKITEDFENNVLMTTSRKSEDIVSVKPVPVEEDEKKVTFLSICKKLEPFFGECGEKWRGARIDGEQLRAIFIEAYGGQIPRDHWTILEKVCTFQPGYLNVFDAIIGNSLDWTYSFVSTPEFMQDKGTDELYTLYQSMPPVDGVDNFFKRFEQMITSDLIKVLSNRFVSVRTFVAIVEIVCDVTTCDLYYLATLVFGSRQFMAKFNARIKQIQISRNGGKIWVRQTMMDPLHPNKPSHAPAPEERTKTVGDFLTRLRPYINDLLQYLPDAVVNDVEFFKAAKLICNWIGDDEERVWKSIVKDRAKFQEFHEAYQPFLRIEIRMGAIYLRKLTYEDDYDTDGDEDPLSIISNRDADVNLISAIKSEDVNRKEKKCVSYAAEIELITPDAPSEPVGRSRSSQTDEVEMNQLWDLEREVIRLLKQDNIPFAEFIQTERAREMYQFLIDEFKKRDLQHFAFILEKTMTETREEAWMQIEELRNAAEEARIQLEMAREEHRKEFGELRSRMETISRFEAYEVQVASNSRIEGLREHINKLTQDREAMLREEVKEERARVQRQIREMKEKHAEEKRAYTAEIARLKEENARLLGGQRKLETLEGEHADLTARCETQMMKAKSMCENSSRLLLESQREIESLREAVLNTPDSQPEDMADLEVPSDVPSTSSASPVSLPSSLSSPCSSSSVPPPQSPPTVKLSRDAARELRIMEKYAAEFQPETLLKFARDLFYMYNNSKANHKERKTAEKQLKEFESAVEYTENIIKENIQMIKLNVVEGLLPIPELPQPFSETVMKKMFEYSDLEMMDNTVVEQPESQYLNIKKTAKKLADFRAADSQKWAESRKSTP</sequence>
<feature type="region of interest" description="Disordered" evidence="2">
    <location>
        <begin position="452"/>
        <end position="659"/>
    </location>
</feature>
<dbReference type="FunCoup" id="G0MFI5">
    <property type="interactions" value="164"/>
</dbReference>
<feature type="compositionally biased region" description="Low complexity" evidence="2">
    <location>
        <begin position="178"/>
        <end position="188"/>
    </location>
</feature>
<dbReference type="STRING" id="135651.G0MFI5"/>
<evidence type="ECO:0000256" key="2">
    <source>
        <dbReference type="SAM" id="MobiDB-lite"/>
    </source>
</evidence>
<evidence type="ECO:0000256" key="1">
    <source>
        <dbReference type="SAM" id="Coils"/>
    </source>
</evidence>
<feature type="compositionally biased region" description="Polar residues" evidence="2">
    <location>
        <begin position="1"/>
        <end position="12"/>
    </location>
</feature>
<feature type="compositionally biased region" description="Low complexity" evidence="2">
    <location>
        <begin position="1403"/>
        <end position="1429"/>
    </location>
</feature>
<dbReference type="HOGENOM" id="CLU_244776_0_0_1"/>
<accession>G0MFI5</accession>
<feature type="compositionally biased region" description="Basic and acidic residues" evidence="2">
    <location>
        <begin position="614"/>
        <end position="631"/>
    </location>
</feature>
<feature type="compositionally biased region" description="Low complexity" evidence="2">
    <location>
        <begin position="134"/>
        <end position="152"/>
    </location>
</feature>
<dbReference type="OMA" id="PYNTHCI"/>
<dbReference type="EMBL" id="GL379792">
    <property type="protein sequence ID" value="EGT54341.1"/>
    <property type="molecule type" value="Genomic_DNA"/>
</dbReference>
<feature type="compositionally biased region" description="Low complexity" evidence="2">
    <location>
        <begin position="683"/>
        <end position="697"/>
    </location>
</feature>
<organism evidence="4">
    <name type="scientific">Caenorhabditis brenneri</name>
    <name type="common">Nematode worm</name>
    <dbReference type="NCBI Taxonomy" id="135651"/>
    <lineage>
        <taxon>Eukaryota</taxon>
        <taxon>Metazoa</taxon>
        <taxon>Ecdysozoa</taxon>
        <taxon>Nematoda</taxon>
        <taxon>Chromadorea</taxon>
        <taxon>Rhabditida</taxon>
        <taxon>Rhabditina</taxon>
        <taxon>Rhabditomorpha</taxon>
        <taxon>Rhabditoidea</taxon>
        <taxon>Rhabditidae</taxon>
        <taxon>Peloderinae</taxon>
        <taxon>Caenorhabditis</taxon>
    </lineage>
</organism>
<feature type="compositionally biased region" description="Basic and acidic residues" evidence="2">
    <location>
        <begin position="266"/>
        <end position="277"/>
    </location>
</feature>
<feature type="compositionally biased region" description="Pro residues" evidence="2">
    <location>
        <begin position="467"/>
        <end position="478"/>
    </location>
</feature>
<evidence type="ECO:0000313" key="3">
    <source>
        <dbReference type="EMBL" id="EGT54341.1"/>
    </source>
</evidence>
<feature type="compositionally biased region" description="Low complexity" evidence="2">
    <location>
        <begin position="575"/>
        <end position="600"/>
    </location>
</feature>
<feature type="region of interest" description="Disordered" evidence="2">
    <location>
        <begin position="1"/>
        <end position="28"/>
    </location>
</feature>
<feature type="region of interest" description="Disordered" evidence="2">
    <location>
        <begin position="318"/>
        <end position="382"/>
    </location>
</feature>
<evidence type="ECO:0000313" key="4">
    <source>
        <dbReference type="Proteomes" id="UP000008068"/>
    </source>
</evidence>
<feature type="coiled-coil region" evidence="1">
    <location>
        <begin position="1272"/>
        <end position="1385"/>
    </location>
</feature>
<feature type="compositionally biased region" description="Pro residues" evidence="2">
    <location>
        <begin position="638"/>
        <end position="653"/>
    </location>
</feature>
<feature type="compositionally biased region" description="Basic residues" evidence="2">
    <location>
        <begin position="216"/>
        <end position="227"/>
    </location>
</feature>
<gene>
    <name evidence="3" type="ORF">CAEBREN_21902</name>
</gene>
<dbReference type="InParanoid" id="G0MFI5"/>
<feature type="region of interest" description="Disordered" evidence="2">
    <location>
        <begin position="681"/>
        <end position="707"/>
    </location>
</feature>
<feature type="compositionally biased region" description="Low complexity" evidence="2">
    <location>
        <begin position="479"/>
        <end position="491"/>
    </location>
</feature>
<feature type="region of interest" description="Disordered" evidence="2">
    <location>
        <begin position="85"/>
        <end position="300"/>
    </location>
</feature>
<feature type="compositionally biased region" description="Low complexity" evidence="2">
    <location>
        <begin position="508"/>
        <end position="532"/>
    </location>
</feature>
<feature type="compositionally biased region" description="Polar residues" evidence="2">
    <location>
        <begin position="19"/>
        <end position="28"/>
    </location>
</feature>
<proteinExistence type="predicted"/>
<feature type="coiled-coil region" evidence="1">
    <location>
        <begin position="1214"/>
        <end position="1245"/>
    </location>
</feature>
<dbReference type="OrthoDB" id="8062037at2759"/>
<feature type="compositionally biased region" description="Basic and acidic residues" evidence="2">
    <location>
        <begin position="85"/>
        <end position="107"/>
    </location>
</feature>